<feature type="coiled-coil region" evidence="1">
    <location>
        <begin position="151"/>
        <end position="178"/>
    </location>
</feature>
<gene>
    <name evidence="2" type="ORF">CBU02nite_32570</name>
</gene>
<dbReference type="RefSeq" id="WP_146869063.1">
    <property type="nucleotide sequence ID" value="NZ_BKBC01000059.1"/>
</dbReference>
<evidence type="ECO:0000313" key="3">
    <source>
        <dbReference type="Proteomes" id="UP000321089"/>
    </source>
</evidence>
<dbReference type="EMBL" id="BKBC01000059">
    <property type="protein sequence ID" value="GEQ22751.1"/>
    <property type="molecule type" value="Genomic_DNA"/>
</dbReference>
<keyword evidence="1" id="KW-0175">Coiled coil</keyword>
<accession>A0A512TRM6</accession>
<proteinExistence type="predicted"/>
<reference evidence="2 3" key="1">
    <citation type="submission" date="2019-07" db="EMBL/GenBank/DDBJ databases">
        <title>Whole genome shotgun sequence of Clostridium butyricum NBRC 3858.</title>
        <authorList>
            <person name="Hosoyama A."/>
            <person name="Uohara A."/>
            <person name="Ohji S."/>
            <person name="Ichikawa N."/>
        </authorList>
    </citation>
    <scope>NUCLEOTIDE SEQUENCE [LARGE SCALE GENOMIC DNA]</scope>
    <source>
        <strain evidence="2 3">NBRC 3858</strain>
    </source>
</reference>
<organism evidence="2 3">
    <name type="scientific">Clostridium butyricum</name>
    <dbReference type="NCBI Taxonomy" id="1492"/>
    <lineage>
        <taxon>Bacteria</taxon>
        <taxon>Bacillati</taxon>
        <taxon>Bacillota</taxon>
        <taxon>Clostridia</taxon>
        <taxon>Eubacteriales</taxon>
        <taxon>Clostridiaceae</taxon>
        <taxon>Clostridium</taxon>
    </lineage>
</organism>
<dbReference type="Proteomes" id="UP000321089">
    <property type="component" value="Unassembled WGS sequence"/>
</dbReference>
<dbReference type="Pfam" id="PF07083">
    <property type="entry name" value="DUF1351"/>
    <property type="match status" value="1"/>
</dbReference>
<protein>
    <recommendedName>
        <fullName evidence="4">DUF1351 domain-containing protein</fullName>
    </recommendedName>
</protein>
<sequence>MKELEVNKVLPVINANFEEVKESLNQSLEKYKGIVVTEETLQDCKKTQQDLGKVEKGIEDFRKSVKKDMEAPIKEFEAKCKELTALIGEVKKPIKEGIVLYDTKRKEEKKKQAEEIIKECIISLALSEKYSRQLTVLDKYTNLSASKKSVVEDVQARGQALKQQQEAEEKEIENTKASINAFVYSINEDINSKLKADDYYKYIPGSNITRIMEIIKREHDKVKLAENPPKVEAKEEVKQAPIQEKVSVPVDLEPQKTVPVNKEEKLYFYDLRIVANKENMLKLHELIKSEGFTFEVKNQGLVNK</sequence>
<dbReference type="InterPro" id="IPR009785">
    <property type="entry name" value="Prophage_Lj928_Orf309"/>
</dbReference>
<comment type="caution">
    <text evidence="2">The sequence shown here is derived from an EMBL/GenBank/DDBJ whole genome shotgun (WGS) entry which is preliminary data.</text>
</comment>
<evidence type="ECO:0000256" key="1">
    <source>
        <dbReference type="SAM" id="Coils"/>
    </source>
</evidence>
<evidence type="ECO:0000313" key="2">
    <source>
        <dbReference type="EMBL" id="GEQ22751.1"/>
    </source>
</evidence>
<dbReference type="AlphaFoldDB" id="A0A512TRM6"/>
<name>A0A512TRM6_CLOBU</name>
<evidence type="ECO:0008006" key="4">
    <source>
        <dbReference type="Google" id="ProtNLM"/>
    </source>
</evidence>